<keyword evidence="1" id="KW-0732">Signal</keyword>
<dbReference type="InParanoid" id="A0A0G4H0D3"/>
<dbReference type="Proteomes" id="UP000041254">
    <property type="component" value="Unassembled WGS sequence"/>
</dbReference>
<organism evidence="2 3">
    <name type="scientific">Vitrella brassicaformis (strain CCMP3155)</name>
    <dbReference type="NCBI Taxonomy" id="1169540"/>
    <lineage>
        <taxon>Eukaryota</taxon>
        <taxon>Sar</taxon>
        <taxon>Alveolata</taxon>
        <taxon>Colpodellida</taxon>
        <taxon>Vitrellaceae</taxon>
        <taxon>Vitrella</taxon>
    </lineage>
</organism>
<accession>A0A0G4H0D3</accession>
<dbReference type="EMBL" id="CDMY01000915">
    <property type="protein sequence ID" value="CEM36972.1"/>
    <property type="molecule type" value="Genomic_DNA"/>
</dbReference>
<dbReference type="VEuPathDB" id="CryptoDB:Vbra_19207"/>
<evidence type="ECO:0000313" key="2">
    <source>
        <dbReference type="EMBL" id="CEM36972.1"/>
    </source>
</evidence>
<name>A0A0G4H0D3_VITBC</name>
<feature type="chain" id="PRO_5005191264" evidence="1">
    <location>
        <begin position="23"/>
        <end position="198"/>
    </location>
</feature>
<evidence type="ECO:0000313" key="3">
    <source>
        <dbReference type="Proteomes" id="UP000041254"/>
    </source>
</evidence>
<evidence type="ECO:0000256" key="1">
    <source>
        <dbReference type="SAM" id="SignalP"/>
    </source>
</evidence>
<dbReference type="AlphaFoldDB" id="A0A0G4H0D3"/>
<sequence>MRFGFGIVLVVGLAAIVQPLLAAQRTHGQHVSTVELSMVQQQMQMGRAIYQSAMKLNTAANELTIAANELTDSAIQAINVAIDKAHSIAMMQMTAATESHQQQQVKPCLLSDNFSVRQSFCGTGDVCVIHTAENRGGTVRFYGVCASDDDLAAKCHKTTDQGERPKIAYSSEPDKVNPYVFLFISGSKFCWGKDFTSV</sequence>
<dbReference type="PhylomeDB" id="A0A0G4H0D3"/>
<protein>
    <submittedName>
        <fullName evidence="2">Uncharacterized protein</fullName>
    </submittedName>
</protein>
<feature type="signal peptide" evidence="1">
    <location>
        <begin position="1"/>
        <end position="22"/>
    </location>
</feature>
<gene>
    <name evidence="2" type="ORF">Vbra_19207</name>
</gene>
<proteinExistence type="predicted"/>
<reference evidence="2 3" key="1">
    <citation type="submission" date="2014-11" db="EMBL/GenBank/DDBJ databases">
        <authorList>
            <person name="Zhu J."/>
            <person name="Qi W."/>
            <person name="Song R."/>
        </authorList>
    </citation>
    <scope>NUCLEOTIDE SEQUENCE [LARGE SCALE GENOMIC DNA]</scope>
</reference>
<keyword evidence="3" id="KW-1185">Reference proteome</keyword>